<keyword evidence="2" id="KW-0378">Hydrolase</keyword>
<comment type="caution">
    <text evidence="4">The sequence shown here is derived from an EMBL/GenBank/DDBJ whole genome shotgun (WGS) entry which is preliminary data.</text>
</comment>
<sequence>MSTDIAPFKVGSETFKTSYKVFGDLKSGTRPLVVLNGGPGLPHLYMLPHADLHQERHGGRPVILYDQLGCGDSTRLRDKPGDFITPALFVAELDNLLRHLGITRDFDLLGQSWGVTLAVEYIAAHHPAGLKHLVLTSGPASYPLWREALAGLLAQWPRDFQDMLGRHERDGTTDAPEYQEGLMQFYRKHILNLEVWPPETLKSMAQMGEDPTVYRAMLGVNEFNMTGTLKDWSIIPKLGAVPCPTLIINGADDEAADSCVAPLFYGIKRARWVTFGSSSHMAFWEEPGKYLQIVTDFLIDSGMDGGAEA</sequence>
<feature type="domain" description="AB hydrolase-1" evidence="3">
    <location>
        <begin position="31"/>
        <end position="287"/>
    </location>
</feature>
<dbReference type="PANTHER" id="PTHR43798:SF31">
    <property type="entry name" value="AB HYDROLASE SUPERFAMILY PROTEIN YCLE"/>
    <property type="match status" value="1"/>
</dbReference>
<dbReference type="InterPro" id="IPR029058">
    <property type="entry name" value="AB_hydrolase_fold"/>
</dbReference>
<organism evidence="4 5">
    <name type="scientific">Russula ochroleuca</name>
    <dbReference type="NCBI Taxonomy" id="152965"/>
    <lineage>
        <taxon>Eukaryota</taxon>
        <taxon>Fungi</taxon>
        <taxon>Dikarya</taxon>
        <taxon>Basidiomycota</taxon>
        <taxon>Agaricomycotina</taxon>
        <taxon>Agaricomycetes</taxon>
        <taxon>Russulales</taxon>
        <taxon>Russulaceae</taxon>
        <taxon>Russula</taxon>
    </lineage>
</organism>
<dbReference type="SUPFAM" id="SSF53474">
    <property type="entry name" value="alpha/beta-Hydrolases"/>
    <property type="match status" value="1"/>
</dbReference>
<evidence type="ECO:0000313" key="5">
    <source>
        <dbReference type="Proteomes" id="UP000759537"/>
    </source>
</evidence>
<keyword evidence="5" id="KW-1185">Reference proteome</keyword>
<dbReference type="PIRSF" id="PIRSF005539">
    <property type="entry name" value="Pept_S33_TRI_F1"/>
    <property type="match status" value="1"/>
</dbReference>
<dbReference type="Pfam" id="PF00561">
    <property type="entry name" value="Abhydrolase_1"/>
    <property type="match status" value="1"/>
</dbReference>
<evidence type="ECO:0000313" key="4">
    <source>
        <dbReference type="EMBL" id="KAF8465149.1"/>
    </source>
</evidence>
<evidence type="ECO:0000256" key="2">
    <source>
        <dbReference type="ARBA" id="ARBA00022801"/>
    </source>
</evidence>
<dbReference type="PRINTS" id="PR00793">
    <property type="entry name" value="PROAMNOPTASE"/>
</dbReference>
<dbReference type="PANTHER" id="PTHR43798">
    <property type="entry name" value="MONOACYLGLYCEROL LIPASE"/>
    <property type="match status" value="1"/>
</dbReference>
<proteinExistence type="inferred from homology"/>
<name>A0A9P5JVZ3_9AGAM</name>
<dbReference type="InterPro" id="IPR005945">
    <property type="entry name" value="Pro_imino_pep"/>
</dbReference>
<dbReference type="NCBIfam" id="TIGR01250">
    <property type="entry name" value="pro_imino_pep_2"/>
    <property type="match status" value="1"/>
</dbReference>
<reference evidence="4" key="1">
    <citation type="submission" date="2019-10" db="EMBL/GenBank/DDBJ databases">
        <authorList>
            <consortium name="DOE Joint Genome Institute"/>
            <person name="Kuo A."/>
            <person name="Miyauchi S."/>
            <person name="Kiss E."/>
            <person name="Drula E."/>
            <person name="Kohler A."/>
            <person name="Sanchez-Garcia M."/>
            <person name="Andreopoulos B."/>
            <person name="Barry K.W."/>
            <person name="Bonito G."/>
            <person name="Buee M."/>
            <person name="Carver A."/>
            <person name="Chen C."/>
            <person name="Cichocki N."/>
            <person name="Clum A."/>
            <person name="Culley D."/>
            <person name="Crous P.W."/>
            <person name="Fauchery L."/>
            <person name="Girlanda M."/>
            <person name="Hayes R."/>
            <person name="Keri Z."/>
            <person name="LaButti K."/>
            <person name="Lipzen A."/>
            <person name="Lombard V."/>
            <person name="Magnuson J."/>
            <person name="Maillard F."/>
            <person name="Morin E."/>
            <person name="Murat C."/>
            <person name="Nolan M."/>
            <person name="Ohm R."/>
            <person name="Pangilinan J."/>
            <person name="Pereira M."/>
            <person name="Perotto S."/>
            <person name="Peter M."/>
            <person name="Riley R."/>
            <person name="Sitrit Y."/>
            <person name="Stielow B."/>
            <person name="Szollosi G."/>
            <person name="Zifcakova L."/>
            <person name="Stursova M."/>
            <person name="Spatafora J.W."/>
            <person name="Tedersoo L."/>
            <person name="Vaario L.-M."/>
            <person name="Yamada A."/>
            <person name="Yan M."/>
            <person name="Wang P."/>
            <person name="Xu J."/>
            <person name="Bruns T."/>
            <person name="Baldrian P."/>
            <person name="Vilgalys R."/>
            <person name="Henrissat B."/>
            <person name="Grigoriev I.V."/>
            <person name="Hibbett D."/>
            <person name="Nagy L.G."/>
            <person name="Martin F.M."/>
        </authorList>
    </citation>
    <scope>NUCLEOTIDE SEQUENCE</scope>
    <source>
        <strain evidence="4">Prilba</strain>
    </source>
</reference>
<evidence type="ECO:0000259" key="3">
    <source>
        <dbReference type="Pfam" id="PF00561"/>
    </source>
</evidence>
<dbReference type="GO" id="GO:0006508">
    <property type="term" value="P:proteolysis"/>
    <property type="evidence" value="ECO:0007669"/>
    <property type="project" value="InterPro"/>
</dbReference>
<dbReference type="InterPro" id="IPR002410">
    <property type="entry name" value="Peptidase_S33"/>
</dbReference>
<dbReference type="GO" id="GO:0016020">
    <property type="term" value="C:membrane"/>
    <property type="evidence" value="ECO:0007669"/>
    <property type="project" value="TreeGrafter"/>
</dbReference>
<protein>
    <submittedName>
        <fullName evidence="4">Proline-specific peptidase</fullName>
    </submittedName>
</protein>
<dbReference type="InterPro" id="IPR000073">
    <property type="entry name" value="AB_hydrolase_1"/>
</dbReference>
<dbReference type="InterPro" id="IPR050266">
    <property type="entry name" value="AB_hydrolase_sf"/>
</dbReference>
<dbReference type="Proteomes" id="UP000759537">
    <property type="component" value="Unassembled WGS sequence"/>
</dbReference>
<dbReference type="GO" id="GO:0008233">
    <property type="term" value="F:peptidase activity"/>
    <property type="evidence" value="ECO:0007669"/>
    <property type="project" value="InterPro"/>
</dbReference>
<evidence type="ECO:0000256" key="1">
    <source>
        <dbReference type="ARBA" id="ARBA00010088"/>
    </source>
</evidence>
<comment type="similarity">
    <text evidence="1">Belongs to the peptidase S33 family.</text>
</comment>
<dbReference type="OrthoDB" id="190201at2759"/>
<gene>
    <name evidence="4" type="ORF">DFH94DRAFT_639852</name>
</gene>
<dbReference type="Gene3D" id="3.40.50.1820">
    <property type="entry name" value="alpha/beta hydrolase"/>
    <property type="match status" value="1"/>
</dbReference>
<dbReference type="EMBL" id="WHVB01000049">
    <property type="protein sequence ID" value="KAF8465149.1"/>
    <property type="molecule type" value="Genomic_DNA"/>
</dbReference>
<accession>A0A9P5JVZ3</accession>
<reference evidence="4" key="2">
    <citation type="journal article" date="2020" name="Nat. Commun.">
        <title>Large-scale genome sequencing of mycorrhizal fungi provides insights into the early evolution of symbiotic traits.</title>
        <authorList>
            <person name="Miyauchi S."/>
            <person name="Kiss E."/>
            <person name="Kuo A."/>
            <person name="Drula E."/>
            <person name="Kohler A."/>
            <person name="Sanchez-Garcia M."/>
            <person name="Morin E."/>
            <person name="Andreopoulos B."/>
            <person name="Barry K.W."/>
            <person name="Bonito G."/>
            <person name="Buee M."/>
            <person name="Carver A."/>
            <person name="Chen C."/>
            <person name="Cichocki N."/>
            <person name="Clum A."/>
            <person name="Culley D."/>
            <person name="Crous P.W."/>
            <person name="Fauchery L."/>
            <person name="Girlanda M."/>
            <person name="Hayes R.D."/>
            <person name="Keri Z."/>
            <person name="LaButti K."/>
            <person name="Lipzen A."/>
            <person name="Lombard V."/>
            <person name="Magnuson J."/>
            <person name="Maillard F."/>
            <person name="Murat C."/>
            <person name="Nolan M."/>
            <person name="Ohm R.A."/>
            <person name="Pangilinan J."/>
            <person name="Pereira M.F."/>
            <person name="Perotto S."/>
            <person name="Peter M."/>
            <person name="Pfister S."/>
            <person name="Riley R."/>
            <person name="Sitrit Y."/>
            <person name="Stielow J.B."/>
            <person name="Szollosi G."/>
            <person name="Zifcakova L."/>
            <person name="Stursova M."/>
            <person name="Spatafora J.W."/>
            <person name="Tedersoo L."/>
            <person name="Vaario L.M."/>
            <person name="Yamada A."/>
            <person name="Yan M."/>
            <person name="Wang P."/>
            <person name="Xu J."/>
            <person name="Bruns T."/>
            <person name="Baldrian P."/>
            <person name="Vilgalys R."/>
            <person name="Dunand C."/>
            <person name="Henrissat B."/>
            <person name="Grigoriev I.V."/>
            <person name="Hibbett D."/>
            <person name="Nagy L.G."/>
            <person name="Martin F.M."/>
        </authorList>
    </citation>
    <scope>NUCLEOTIDE SEQUENCE</scope>
    <source>
        <strain evidence="4">Prilba</strain>
    </source>
</reference>
<dbReference type="AlphaFoldDB" id="A0A9P5JVZ3"/>